<evidence type="ECO:0000256" key="10">
    <source>
        <dbReference type="ARBA" id="ARBA00049489"/>
    </source>
</evidence>
<evidence type="ECO:0000256" key="17">
    <source>
        <dbReference type="RuleBase" id="RU004175"/>
    </source>
</evidence>
<keyword evidence="9 11" id="KW-0368">Histidine biosynthesis</keyword>
<evidence type="ECO:0000256" key="8">
    <source>
        <dbReference type="ARBA" id="ARBA00023027"/>
    </source>
</evidence>
<dbReference type="HAMAP" id="MF_01024">
    <property type="entry name" value="HisD"/>
    <property type="match status" value="1"/>
</dbReference>
<evidence type="ECO:0000256" key="7">
    <source>
        <dbReference type="ARBA" id="ARBA00023002"/>
    </source>
</evidence>
<sequence length="425" mass="46559">MQVINYPTPEQYATIIQRPVMDFEEIEQRVRPIMEAVKTRGDEALREYSLQFDKVAIRDIRVTPEELEQAESQLTPELKEAIQVAYQNIETFHRVQKEAVQKVETMEGVTCWRKSVAIQKVGLYIPGGTAPLFSTVLMLGIPAKLAGCEELVLCTPPNAQGQIHPAILFTANLIGIQKVYKVGGAQAIAAMTFGTESISKVYKIFGPGNQYVTAAKQLATKEGVAIDMPAGPSEVAVLADRSARPAFIAADLLSQAEHGVDSQVLLITDHPPLVEDVQKEVESQLAQLPRKEIAVKALENSRMVLTKTMDKALELVNEYAAEHLIIATDNADELADSIYNAGSVFLGHYTPESAGDYASGTNHTLPTYGFARNYSGVSLDSFIKKVTFQKITKAGIEKLGPYVEEMAAAEQLDAHKNAVTVRIKE</sequence>
<dbReference type="NCBIfam" id="TIGR00069">
    <property type="entry name" value="hisD"/>
    <property type="match status" value="1"/>
</dbReference>
<dbReference type="FunFam" id="3.40.50.1980:FF:000001">
    <property type="entry name" value="Histidinol dehydrogenase"/>
    <property type="match status" value="1"/>
</dbReference>
<dbReference type="Pfam" id="PF00815">
    <property type="entry name" value="Histidinol_dh"/>
    <property type="match status" value="1"/>
</dbReference>
<feature type="binding site" evidence="11 15">
    <location>
        <position position="258"/>
    </location>
    <ligand>
        <name>substrate</name>
    </ligand>
</feature>
<feature type="binding site" evidence="11 16">
    <location>
        <position position="415"/>
    </location>
    <ligand>
        <name>Zn(2+)</name>
        <dbReference type="ChEBI" id="CHEBI:29105"/>
    </ligand>
</feature>
<comment type="similarity">
    <text evidence="2 11 12 17">Belongs to the histidinol dehydrogenase family.</text>
</comment>
<keyword evidence="4 11" id="KW-0028">Amino-acid biosynthesis</keyword>
<keyword evidence="19" id="KW-1185">Reference proteome</keyword>
<feature type="binding site" evidence="11 15">
    <location>
        <position position="356"/>
    </location>
    <ligand>
        <name>substrate</name>
    </ligand>
</feature>
<dbReference type="Gene3D" id="3.40.50.1980">
    <property type="entry name" value="Nitrogenase molybdenum iron protein domain"/>
    <property type="match status" value="2"/>
</dbReference>
<dbReference type="PANTHER" id="PTHR21256:SF2">
    <property type="entry name" value="HISTIDINE BIOSYNTHESIS TRIFUNCTIONAL PROTEIN"/>
    <property type="match status" value="1"/>
</dbReference>
<name>A0AAW9SDH0_9BACT</name>
<evidence type="ECO:0000256" key="5">
    <source>
        <dbReference type="ARBA" id="ARBA00022723"/>
    </source>
</evidence>
<evidence type="ECO:0000256" key="3">
    <source>
        <dbReference type="ARBA" id="ARBA00012965"/>
    </source>
</evidence>
<dbReference type="InterPro" id="IPR001692">
    <property type="entry name" value="Histidinol_DH_CS"/>
</dbReference>
<feature type="binding site" evidence="11 16">
    <location>
        <position position="255"/>
    </location>
    <ligand>
        <name>Zn(2+)</name>
        <dbReference type="ChEBI" id="CHEBI:29105"/>
    </ligand>
</feature>
<feature type="binding site" evidence="11 14">
    <location>
        <position position="186"/>
    </location>
    <ligand>
        <name>NAD(+)</name>
        <dbReference type="ChEBI" id="CHEBI:57540"/>
    </ligand>
</feature>
<evidence type="ECO:0000256" key="14">
    <source>
        <dbReference type="PIRSR" id="PIRSR000099-2"/>
    </source>
</evidence>
<dbReference type="GO" id="GO:0005829">
    <property type="term" value="C:cytosol"/>
    <property type="evidence" value="ECO:0007669"/>
    <property type="project" value="TreeGrafter"/>
</dbReference>
<evidence type="ECO:0000313" key="18">
    <source>
        <dbReference type="EMBL" id="MEN7549845.1"/>
    </source>
</evidence>
<comment type="function">
    <text evidence="11">Catalyzes the sequential NAD-dependent oxidations of L-histidinol to L-histidinaldehyde and then to L-histidine.</text>
</comment>
<accession>A0AAW9SDH0</accession>
<evidence type="ECO:0000256" key="13">
    <source>
        <dbReference type="PIRSR" id="PIRSR000099-1"/>
    </source>
</evidence>
<keyword evidence="6 11" id="KW-0862">Zinc</keyword>
<dbReference type="AlphaFoldDB" id="A0AAW9SDH0"/>
<dbReference type="RefSeq" id="WP_346822623.1">
    <property type="nucleotide sequence ID" value="NZ_JBDKWZ010000010.1"/>
</dbReference>
<comment type="pathway">
    <text evidence="1 11">Amino-acid biosynthesis; L-histidine biosynthesis; L-histidine from 5-phospho-alpha-D-ribose 1-diphosphate: step 9/9.</text>
</comment>
<feature type="active site" description="Proton acceptor" evidence="11 13">
    <location>
        <position position="323"/>
    </location>
</feature>
<dbReference type="InterPro" id="IPR012131">
    <property type="entry name" value="Hstdl_DH"/>
</dbReference>
<dbReference type="GO" id="GO:0051287">
    <property type="term" value="F:NAD binding"/>
    <property type="evidence" value="ECO:0007669"/>
    <property type="project" value="InterPro"/>
</dbReference>
<comment type="catalytic activity">
    <reaction evidence="10 11">
        <text>L-histidinol + 2 NAD(+) + H2O = L-histidine + 2 NADH + 3 H(+)</text>
        <dbReference type="Rhea" id="RHEA:20641"/>
        <dbReference type="ChEBI" id="CHEBI:15377"/>
        <dbReference type="ChEBI" id="CHEBI:15378"/>
        <dbReference type="ChEBI" id="CHEBI:57540"/>
        <dbReference type="ChEBI" id="CHEBI:57595"/>
        <dbReference type="ChEBI" id="CHEBI:57699"/>
        <dbReference type="ChEBI" id="CHEBI:57945"/>
        <dbReference type="EC" id="1.1.1.23"/>
    </reaction>
</comment>
<proteinExistence type="inferred from homology"/>
<dbReference type="GO" id="GO:0000105">
    <property type="term" value="P:L-histidine biosynthetic process"/>
    <property type="evidence" value="ECO:0007669"/>
    <property type="project" value="UniProtKB-UniRule"/>
</dbReference>
<feature type="active site" description="Proton acceptor" evidence="11 13">
    <location>
        <position position="322"/>
    </location>
</feature>
<evidence type="ECO:0000256" key="15">
    <source>
        <dbReference type="PIRSR" id="PIRSR000099-3"/>
    </source>
</evidence>
<dbReference type="CDD" id="cd06572">
    <property type="entry name" value="Histidinol_dh"/>
    <property type="match status" value="1"/>
</dbReference>
<feature type="binding site" evidence="11 15">
    <location>
        <position position="415"/>
    </location>
    <ligand>
        <name>substrate</name>
    </ligand>
</feature>
<feature type="binding site" evidence="11 15">
    <location>
        <position position="410"/>
    </location>
    <ligand>
        <name>substrate</name>
    </ligand>
</feature>
<evidence type="ECO:0000256" key="1">
    <source>
        <dbReference type="ARBA" id="ARBA00004940"/>
    </source>
</evidence>
<evidence type="ECO:0000256" key="2">
    <source>
        <dbReference type="ARBA" id="ARBA00010178"/>
    </source>
</evidence>
<dbReference type="PROSITE" id="PS00611">
    <property type="entry name" value="HISOL_DEHYDROGENASE"/>
    <property type="match status" value="1"/>
</dbReference>
<comment type="caution">
    <text evidence="18">The sequence shown here is derived from an EMBL/GenBank/DDBJ whole genome shotgun (WGS) entry which is preliminary data.</text>
</comment>
<feature type="binding site" evidence="11 14">
    <location>
        <position position="124"/>
    </location>
    <ligand>
        <name>NAD(+)</name>
        <dbReference type="ChEBI" id="CHEBI:57540"/>
    </ligand>
</feature>
<evidence type="ECO:0000256" key="9">
    <source>
        <dbReference type="ARBA" id="ARBA00023102"/>
    </source>
</evidence>
<dbReference type="GO" id="GO:0004399">
    <property type="term" value="F:histidinol dehydrogenase activity"/>
    <property type="evidence" value="ECO:0007669"/>
    <property type="project" value="UniProtKB-UniRule"/>
</dbReference>
<dbReference type="PIRSF" id="PIRSF000099">
    <property type="entry name" value="Histidinol_dh"/>
    <property type="match status" value="1"/>
</dbReference>
<dbReference type="GO" id="GO:0008270">
    <property type="term" value="F:zinc ion binding"/>
    <property type="evidence" value="ECO:0007669"/>
    <property type="project" value="UniProtKB-UniRule"/>
</dbReference>
<feature type="binding site" evidence="11 16">
    <location>
        <position position="258"/>
    </location>
    <ligand>
        <name>Zn(2+)</name>
        <dbReference type="ChEBI" id="CHEBI:29105"/>
    </ligand>
</feature>
<dbReference type="PRINTS" id="PR00083">
    <property type="entry name" value="HOLDHDRGNASE"/>
</dbReference>
<evidence type="ECO:0000256" key="12">
    <source>
        <dbReference type="PIRNR" id="PIRNR000099"/>
    </source>
</evidence>
<dbReference type="InterPro" id="IPR016161">
    <property type="entry name" value="Ald_DH/histidinol_DH"/>
</dbReference>
<feature type="binding site" evidence="11 14">
    <location>
        <position position="209"/>
    </location>
    <ligand>
        <name>NAD(+)</name>
        <dbReference type="ChEBI" id="CHEBI:57540"/>
    </ligand>
</feature>
<keyword evidence="8 11" id="KW-0520">NAD</keyword>
<reference evidence="18 19" key="1">
    <citation type="submission" date="2024-04" db="EMBL/GenBank/DDBJ databases">
        <title>Novel genus in family Flammeovirgaceae.</title>
        <authorList>
            <person name="Nguyen T.H."/>
            <person name="Vuong T.Q."/>
            <person name="Le H."/>
            <person name="Kim S.-G."/>
        </authorList>
    </citation>
    <scope>NUCLEOTIDE SEQUENCE [LARGE SCALE GENOMIC DNA]</scope>
    <source>
        <strain evidence="18 19">JCM 23209</strain>
    </source>
</reference>
<feature type="binding site" evidence="11 15">
    <location>
        <position position="323"/>
    </location>
    <ligand>
        <name>substrate</name>
    </ligand>
</feature>
<dbReference type="EMBL" id="JBDKWZ010000010">
    <property type="protein sequence ID" value="MEN7549845.1"/>
    <property type="molecule type" value="Genomic_DNA"/>
</dbReference>
<dbReference type="PANTHER" id="PTHR21256">
    <property type="entry name" value="HISTIDINOL DEHYDROGENASE HDH"/>
    <property type="match status" value="1"/>
</dbReference>
<dbReference type="SUPFAM" id="SSF53720">
    <property type="entry name" value="ALDH-like"/>
    <property type="match status" value="1"/>
</dbReference>
<comment type="cofactor">
    <cofactor evidence="11 16">
        <name>Zn(2+)</name>
        <dbReference type="ChEBI" id="CHEBI:29105"/>
    </cofactor>
    <text evidence="11 16">Binds 1 zinc ion per subunit.</text>
</comment>
<protein>
    <recommendedName>
        <fullName evidence="3 11">Histidinol dehydrogenase</fullName>
        <shortName evidence="11">HDH</shortName>
        <ecNumber evidence="3 11">1.1.1.23</ecNumber>
    </recommendedName>
</protein>
<evidence type="ECO:0000313" key="19">
    <source>
        <dbReference type="Proteomes" id="UP001403385"/>
    </source>
</evidence>
<evidence type="ECO:0000256" key="16">
    <source>
        <dbReference type="PIRSR" id="PIRSR000099-4"/>
    </source>
</evidence>
<keyword evidence="5 11" id="KW-0479">Metal-binding</keyword>
<evidence type="ECO:0000256" key="6">
    <source>
        <dbReference type="ARBA" id="ARBA00022833"/>
    </source>
</evidence>
<dbReference type="InterPro" id="IPR022695">
    <property type="entry name" value="Histidinol_DH_monofunct"/>
</dbReference>
<gene>
    <name evidence="11 18" type="primary">hisD</name>
    <name evidence="18" type="ORF">AAG747_18110</name>
</gene>
<evidence type="ECO:0000256" key="11">
    <source>
        <dbReference type="HAMAP-Rule" id="MF_01024"/>
    </source>
</evidence>
<evidence type="ECO:0000256" key="4">
    <source>
        <dbReference type="ARBA" id="ARBA00022605"/>
    </source>
</evidence>
<feature type="binding site" evidence="11 15">
    <location>
        <position position="233"/>
    </location>
    <ligand>
        <name>substrate</name>
    </ligand>
</feature>
<feature type="binding site" evidence="11 15">
    <location>
        <position position="255"/>
    </location>
    <ligand>
        <name>substrate</name>
    </ligand>
</feature>
<dbReference type="Proteomes" id="UP001403385">
    <property type="component" value="Unassembled WGS sequence"/>
</dbReference>
<dbReference type="FunFam" id="3.40.50.1980:FF:000026">
    <property type="entry name" value="Histidinol dehydrogenase"/>
    <property type="match status" value="1"/>
</dbReference>
<organism evidence="18 19">
    <name type="scientific">Rapidithrix thailandica</name>
    <dbReference type="NCBI Taxonomy" id="413964"/>
    <lineage>
        <taxon>Bacteria</taxon>
        <taxon>Pseudomonadati</taxon>
        <taxon>Bacteroidota</taxon>
        <taxon>Cytophagia</taxon>
        <taxon>Cytophagales</taxon>
        <taxon>Flammeovirgaceae</taxon>
        <taxon>Rapidithrix</taxon>
    </lineage>
</organism>
<dbReference type="Gene3D" id="1.20.5.1300">
    <property type="match status" value="1"/>
</dbReference>
<dbReference type="FunFam" id="1.20.5.1300:FF:000002">
    <property type="entry name" value="Histidinol dehydrogenase, chloroplastic"/>
    <property type="match status" value="1"/>
</dbReference>
<keyword evidence="7 11" id="KW-0560">Oxidoreductase</keyword>
<dbReference type="EC" id="1.1.1.23" evidence="3 11"/>
<feature type="binding site" evidence="11 16">
    <location>
        <position position="356"/>
    </location>
    <ligand>
        <name>Zn(2+)</name>
        <dbReference type="ChEBI" id="CHEBI:29105"/>
    </ligand>
</feature>